<protein>
    <recommendedName>
        <fullName evidence="5">Zn(2)-C6 fungal-type domain-containing protein</fullName>
    </recommendedName>
</protein>
<dbReference type="InterPro" id="IPR036864">
    <property type="entry name" value="Zn2-C6_fun-type_DNA-bd_sf"/>
</dbReference>
<dbReference type="PROSITE" id="PS50048">
    <property type="entry name" value="ZN2_CY6_FUNGAL_2"/>
    <property type="match status" value="1"/>
</dbReference>
<comment type="caution">
    <text evidence="6">The sequence shown here is derived from an EMBL/GenBank/DDBJ whole genome shotgun (WGS) entry which is preliminary data.</text>
</comment>
<dbReference type="SMART" id="SM00066">
    <property type="entry name" value="GAL4"/>
    <property type="match status" value="1"/>
</dbReference>
<keyword evidence="3" id="KW-0804">Transcription</keyword>
<reference evidence="6 7" key="1">
    <citation type="submission" date="2024-07" db="EMBL/GenBank/DDBJ databases">
        <title>Section-level genome sequencing and comparative genomics of Aspergillus sections Usti and Cavernicolus.</title>
        <authorList>
            <consortium name="Lawrence Berkeley National Laboratory"/>
            <person name="Nybo J.L."/>
            <person name="Vesth T.C."/>
            <person name="Theobald S."/>
            <person name="Frisvad J.C."/>
            <person name="Larsen T.O."/>
            <person name="Kjaerboelling I."/>
            <person name="Rothschild-Mancinelli K."/>
            <person name="Lyhne E.K."/>
            <person name="Kogle M.E."/>
            <person name="Barry K."/>
            <person name="Clum A."/>
            <person name="Na H."/>
            <person name="Ledsgaard L."/>
            <person name="Lin J."/>
            <person name="Lipzen A."/>
            <person name="Kuo A."/>
            <person name="Riley R."/>
            <person name="Mondo S."/>
            <person name="LaButti K."/>
            <person name="Haridas S."/>
            <person name="Pangalinan J."/>
            <person name="Salamov A.A."/>
            <person name="Simmons B.A."/>
            <person name="Magnuson J.K."/>
            <person name="Chen J."/>
            <person name="Drula E."/>
            <person name="Henrissat B."/>
            <person name="Wiebenga A."/>
            <person name="Lubbers R.J."/>
            <person name="Gomes A.C."/>
            <person name="Makela M.R."/>
            <person name="Stajich J."/>
            <person name="Grigoriev I.V."/>
            <person name="Mortensen U.H."/>
            <person name="De vries R.P."/>
            <person name="Baker S.E."/>
            <person name="Andersen M.R."/>
        </authorList>
    </citation>
    <scope>NUCLEOTIDE SEQUENCE [LARGE SCALE GENOMIC DNA]</scope>
    <source>
        <strain evidence="6 7">CBS 600.67</strain>
    </source>
</reference>
<evidence type="ECO:0000256" key="3">
    <source>
        <dbReference type="ARBA" id="ARBA00023163"/>
    </source>
</evidence>
<evidence type="ECO:0000259" key="5">
    <source>
        <dbReference type="PROSITE" id="PS50048"/>
    </source>
</evidence>
<evidence type="ECO:0000256" key="1">
    <source>
        <dbReference type="ARBA" id="ARBA00023015"/>
    </source>
</evidence>
<dbReference type="SUPFAM" id="SSF57701">
    <property type="entry name" value="Zn2/Cys6 DNA-binding domain"/>
    <property type="match status" value="1"/>
</dbReference>
<keyword evidence="7" id="KW-1185">Reference proteome</keyword>
<sequence length="445" mass="49657">MPNTGQFSRDCYNCRQRRIKCDLARPSCSQCLRVGKSCSGYRDEVSMRFRIATMSSFRPSRKMRYHDPDSAKDVDIPSESVQIIYQPSQVWSHHVIPLVLDKFSVGLVDSMLATIPRIISSTQEGSPVYAVCNALACAYLASTTSTTAALANRTRAYGTALRAVNAALGDPSQSKNDSTLLAIWMFVVYEFLSNPHLTAIAGSEEGNRHCRGMASLINLRDSEQFSTQDGRNLVWFVCYCTQAKALIAGRESPIEILSWIYALCQYLKPSEYIMVQACTFAYHCTRLSSQIRKVLTGNLDLLATYSSILQQMDETEKIWTSLYDSAQPSISSIVHAYQGNFQMHLSASILTFLLRAQQQNIDSTAMQEHCIAAFRATATRILHLQGMSQGSFSSNNFNLGWADAVMVYGALRTIATSPISLDWQRIAANRVRAMIKERLGFQLSL</sequence>
<dbReference type="Pfam" id="PF00172">
    <property type="entry name" value="Zn_clus"/>
    <property type="match status" value="1"/>
</dbReference>
<keyword evidence="2" id="KW-0238">DNA-binding</keyword>
<evidence type="ECO:0000313" key="7">
    <source>
        <dbReference type="Proteomes" id="UP001610335"/>
    </source>
</evidence>
<dbReference type="EMBL" id="JBFXLS010000063">
    <property type="protein sequence ID" value="KAL2821437.1"/>
    <property type="molecule type" value="Genomic_DNA"/>
</dbReference>
<dbReference type="PANTHER" id="PTHR38791">
    <property type="entry name" value="ZN(II)2CYS6 TRANSCRIPTION FACTOR (EUROFUNG)-RELATED-RELATED"/>
    <property type="match status" value="1"/>
</dbReference>
<dbReference type="Gene3D" id="4.10.240.10">
    <property type="entry name" value="Zn(2)-C6 fungal-type DNA-binding domain"/>
    <property type="match status" value="1"/>
</dbReference>
<dbReference type="Pfam" id="PF11951">
    <property type="entry name" value="Fungal_trans_2"/>
    <property type="match status" value="1"/>
</dbReference>
<evidence type="ECO:0000313" key="6">
    <source>
        <dbReference type="EMBL" id="KAL2821437.1"/>
    </source>
</evidence>
<evidence type="ECO:0000256" key="2">
    <source>
        <dbReference type="ARBA" id="ARBA00023125"/>
    </source>
</evidence>
<feature type="domain" description="Zn(2)-C6 fungal-type" evidence="5">
    <location>
        <begin position="10"/>
        <end position="39"/>
    </location>
</feature>
<keyword evidence="1" id="KW-0805">Transcription regulation</keyword>
<dbReference type="InterPro" id="IPR021858">
    <property type="entry name" value="Fun_TF"/>
</dbReference>
<name>A0ABR4I118_9EURO</name>
<dbReference type="InterPro" id="IPR053175">
    <property type="entry name" value="DHMBA_Reg_Transcription_Factor"/>
</dbReference>
<accession>A0ABR4I118</accession>
<evidence type="ECO:0000256" key="4">
    <source>
        <dbReference type="ARBA" id="ARBA00023242"/>
    </source>
</evidence>
<organism evidence="6 7">
    <name type="scientific">Aspergillus cavernicola</name>
    <dbReference type="NCBI Taxonomy" id="176166"/>
    <lineage>
        <taxon>Eukaryota</taxon>
        <taxon>Fungi</taxon>
        <taxon>Dikarya</taxon>
        <taxon>Ascomycota</taxon>
        <taxon>Pezizomycotina</taxon>
        <taxon>Eurotiomycetes</taxon>
        <taxon>Eurotiomycetidae</taxon>
        <taxon>Eurotiales</taxon>
        <taxon>Aspergillaceae</taxon>
        <taxon>Aspergillus</taxon>
        <taxon>Aspergillus subgen. Nidulantes</taxon>
    </lineage>
</organism>
<dbReference type="CDD" id="cd00067">
    <property type="entry name" value="GAL4"/>
    <property type="match status" value="1"/>
</dbReference>
<dbReference type="InterPro" id="IPR001138">
    <property type="entry name" value="Zn2Cys6_DnaBD"/>
</dbReference>
<gene>
    <name evidence="6" type="ORF">BDW59DRAFT_150090</name>
</gene>
<dbReference type="Proteomes" id="UP001610335">
    <property type="component" value="Unassembled WGS sequence"/>
</dbReference>
<proteinExistence type="predicted"/>
<keyword evidence="4" id="KW-0539">Nucleus</keyword>